<dbReference type="RefSeq" id="WP_015533402.1">
    <property type="nucleotide sequence ID" value="NZ_CYZP01000004.1"/>
</dbReference>
<accession>A0A173Y7P7</accession>
<dbReference type="GO" id="GO:0015074">
    <property type="term" value="P:DNA integration"/>
    <property type="evidence" value="ECO:0007669"/>
    <property type="project" value="InterPro"/>
</dbReference>
<dbReference type="Pfam" id="PF00589">
    <property type="entry name" value="Phage_integrase"/>
    <property type="match status" value="1"/>
</dbReference>
<feature type="domain" description="Tyr recombinase" evidence="2">
    <location>
        <begin position="287"/>
        <end position="474"/>
    </location>
</feature>
<proteinExistence type="predicted"/>
<dbReference type="SUPFAM" id="SSF56349">
    <property type="entry name" value="DNA breaking-rejoining enzymes"/>
    <property type="match status" value="1"/>
</dbReference>
<organism evidence="3 5">
    <name type="scientific">Blautia obeum</name>
    <dbReference type="NCBI Taxonomy" id="40520"/>
    <lineage>
        <taxon>Bacteria</taxon>
        <taxon>Bacillati</taxon>
        <taxon>Bacillota</taxon>
        <taxon>Clostridia</taxon>
        <taxon>Lachnospirales</taxon>
        <taxon>Lachnospiraceae</taxon>
        <taxon>Blautia</taxon>
    </lineage>
</organism>
<evidence type="ECO:0000259" key="2">
    <source>
        <dbReference type="PROSITE" id="PS51898"/>
    </source>
</evidence>
<dbReference type="AlphaFoldDB" id="A0A173Y7P7"/>
<dbReference type="GO" id="GO:0006310">
    <property type="term" value="P:DNA recombination"/>
    <property type="evidence" value="ECO:0007669"/>
    <property type="project" value="UniProtKB-KW"/>
</dbReference>
<dbReference type="InterPro" id="IPR011010">
    <property type="entry name" value="DNA_brk_join_enz"/>
</dbReference>
<evidence type="ECO:0000313" key="3">
    <source>
        <dbReference type="EMBL" id="CUN60201.1"/>
    </source>
</evidence>
<evidence type="ECO:0000313" key="4">
    <source>
        <dbReference type="EMBL" id="RGV64633.1"/>
    </source>
</evidence>
<evidence type="ECO:0000256" key="1">
    <source>
        <dbReference type="ARBA" id="ARBA00023172"/>
    </source>
</evidence>
<gene>
    <name evidence="4" type="ORF">DWW07_07250</name>
    <name evidence="3" type="ORF">ERS852476_00569</name>
</gene>
<dbReference type="EMBL" id="CYZP01000004">
    <property type="protein sequence ID" value="CUN60201.1"/>
    <property type="molecule type" value="Genomic_DNA"/>
</dbReference>
<protein>
    <submittedName>
        <fullName evidence="4">Site-specific integrase</fullName>
    </submittedName>
    <submittedName>
        <fullName evidence="3">Site-specific tyrosine recombinase XerC</fullName>
    </submittedName>
</protein>
<dbReference type="Proteomes" id="UP000265828">
    <property type="component" value="Unassembled WGS sequence"/>
</dbReference>
<dbReference type="Proteomes" id="UP000095645">
    <property type="component" value="Unassembled WGS sequence"/>
</dbReference>
<dbReference type="InterPro" id="IPR013762">
    <property type="entry name" value="Integrase-like_cat_sf"/>
</dbReference>
<evidence type="ECO:0000313" key="5">
    <source>
        <dbReference type="Proteomes" id="UP000095645"/>
    </source>
</evidence>
<reference evidence="3 5" key="1">
    <citation type="submission" date="2015-09" db="EMBL/GenBank/DDBJ databases">
        <authorList>
            <consortium name="Pathogen Informatics"/>
        </authorList>
    </citation>
    <scope>NUCLEOTIDE SEQUENCE [LARGE SCALE GENOMIC DNA]</scope>
    <source>
        <strain evidence="3 5">2789STDY5834861</strain>
    </source>
</reference>
<dbReference type="EMBL" id="QRZI01000004">
    <property type="protein sequence ID" value="RGV64633.1"/>
    <property type="molecule type" value="Genomic_DNA"/>
</dbReference>
<name>A0A173Y7P7_9FIRM</name>
<reference evidence="4 6" key="2">
    <citation type="submission" date="2018-08" db="EMBL/GenBank/DDBJ databases">
        <title>A genome reference for cultivated species of the human gut microbiota.</title>
        <authorList>
            <person name="Zou Y."/>
            <person name="Xue W."/>
            <person name="Luo G."/>
        </authorList>
    </citation>
    <scope>NUCLEOTIDE SEQUENCE [LARGE SCALE GENOMIC DNA]</scope>
    <source>
        <strain evidence="4 6">AF14-23</strain>
    </source>
</reference>
<dbReference type="GO" id="GO:0003677">
    <property type="term" value="F:DNA binding"/>
    <property type="evidence" value="ECO:0007669"/>
    <property type="project" value="InterPro"/>
</dbReference>
<dbReference type="CDD" id="cd00397">
    <property type="entry name" value="DNA_BRE_C"/>
    <property type="match status" value="1"/>
</dbReference>
<dbReference type="PROSITE" id="PS51898">
    <property type="entry name" value="TYR_RECOMBINASE"/>
    <property type="match status" value="1"/>
</dbReference>
<dbReference type="InterPro" id="IPR002104">
    <property type="entry name" value="Integrase_catalytic"/>
</dbReference>
<sequence length="505" mass="60024">MDNKLKFQQLECYKLATDEQKEKLNKEQYFDLDKLPENQLQTEFVEYIYYRGTQVSILTIKRERHYFNSLCEFFQKSSHQENSLLDREKDFWIKQLKMWMIQNGRALTKHKVTNIQTESVEKAALIRYFESLLEFTLDRSETNELAKDIWHLERLPLILRTNPIVNHKTLNFRGIRQPDIREEVKKAIYHHLKTEALGSIKRELSAMNKFSKYLDEKHSKISTCEEIDREIIEQFLINIKVESNGGNGIRDDLLKLRNVLETIGKIYDFPHLTKLFLKSDFPPERKAEFKSYSDSELKRLNAQIVKMEEQIARAMIIHQMLGTRISDTLTLRKDCLYKHDRQDMIIIYQPKTRRYEKPISRELAQLIGKAVSYANEHYPESIYIFADENKPERPISYQTLQDKVLRMIYEKDIRDDSGKLFGFGTHMFRHCYGVKLTELHVDDWTIAKLLGHKGVKSVQYYRKMSNQRLADETREVRNLMSQIILANLDGWGEEYEQIRQDAGIE</sequence>
<dbReference type="Gene3D" id="1.10.443.10">
    <property type="entry name" value="Intergrase catalytic core"/>
    <property type="match status" value="1"/>
</dbReference>
<evidence type="ECO:0000313" key="6">
    <source>
        <dbReference type="Proteomes" id="UP000265828"/>
    </source>
</evidence>
<keyword evidence="1" id="KW-0233">DNA recombination</keyword>